<evidence type="ECO:0000256" key="1">
    <source>
        <dbReference type="SAM" id="SignalP"/>
    </source>
</evidence>
<proteinExistence type="predicted"/>
<sequence length="36" mass="3956">MWRPSAPCSSAWLLLALGLTAAYTDTEDFLSDLDKP</sequence>
<evidence type="ECO:0000313" key="3">
    <source>
        <dbReference type="Proteomes" id="UP000838756"/>
    </source>
</evidence>
<evidence type="ECO:0000313" key="2">
    <source>
        <dbReference type="EMBL" id="CAH2210804.1"/>
    </source>
</evidence>
<comment type="caution">
    <text evidence="2">The sequence shown here is derived from an EMBL/GenBank/DDBJ whole genome shotgun (WGS) entry which is preliminary data.</text>
</comment>
<organism evidence="2 3">
    <name type="scientific">Pararge aegeria aegeria</name>
    <dbReference type="NCBI Taxonomy" id="348720"/>
    <lineage>
        <taxon>Eukaryota</taxon>
        <taxon>Metazoa</taxon>
        <taxon>Ecdysozoa</taxon>
        <taxon>Arthropoda</taxon>
        <taxon>Hexapoda</taxon>
        <taxon>Insecta</taxon>
        <taxon>Pterygota</taxon>
        <taxon>Neoptera</taxon>
        <taxon>Endopterygota</taxon>
        <taxon>Lepidoptera</taxon>
        <taxon>Glossata</taxon>
        <taxon>Ditrysia</taxon>
        <taxon>Papilionoidea</taxon>
        <taxon>Nymphalidae</taxon>
        <taxon>Satyrinae</taxon>
        <taxon>Satyrini</taxon>
        <taxon>Parargina</taxon>
        <taxon>Pararge</taxon>
    </lineage>
</organism>
<dbReference type="Proteomes" id="UP000838756">
    <property type="component" value="Unassembled WGS sequence"/>
</dbReference>
<dbReference type="EMBL" id="CAKXAJ010008284">
    <property type="protein sequence ID" value="CAH2210804.1"/>
    <property type="molecule type" value="Genomic_DNA"/>
</dbReference>
<feature type="chain" id="PRO_5035941133" evidence="1">
    <location>
        <begin position="23"/>
        <end position="36"/>
    </location>
</feature>
<dbReference type="AlphaFoldDB" id="A0A8S4QNN9"/>
<reference evidence="2" key="1">
    <citation type="submission" date="2022-03" db="EMBL/GenBank/DDBJ databases">
        <authorList>
            <person name="Lindestad O."/>
        </authorList>
    </citation>
    <scope>NUCLEOTIDE SEQUENCE</scope>
</reference>
<gene>
    <name evidence="2" type="primary">jg17181</name>
    <name evidence="2" type="ORF">PAEG_LOCUS2662</name>
</gene>
<keyword evidence="1" id="KW-0732">Signal</keyword>
<feature type="non-terminal residue" evidence="2">
    <location>
        <position position="36"/>
    </location>
</feature>
<protein>
    <submittedName>
        <fullName evidence="2">Jg17181 protein</fullName>
    </submittedName>
</protein>
<keyword evidence="3" id="KW-1185">Reference proteome</keyword>
<feature type="signal peptide" evidence="1">
    <location>
        <begin position="1"/>
        <end position="22"/>
    </location>
</feature>
<accession>A0A8S4QNN9</accession>
<name>A0A8S4QNN9_9NEOP</name>